<reference evidence="1 2" key="1">
    <citation type="journal article" date="2018" name="Front. Plant Sci.">
        <title>Red Clover (Trifolium pratense) and Zigzag Clover (T. medium) - A Picture of Genomic Similarities and Differences.</title>
        <authorList>
            <person name="Dluhosova J."/>
            <person name="Istvanek J."/>
            <person name="Nedelnik J."/>
            <person name="Repkova J."/>
        </authorList>
    </citation>
    <scope>NUCLEOTIDE SEQUENCE [LARGE SCALE GENOMIC DNA]</scope>
    <source>
        <strain evidence="2">cv. 10/8</strain>
        <tissue evidence="1">Leaf</tissue>
    </source>
</reference>
<protein>
    <submittedName>
        <fullName evidence="1">Endonuclease/exonuclease/phosphatase family protein</fullName>
    </submittedName>
</protein>
<keyword evidence="1" id="KW-0540">Nuclease</keyword>
<dbReference type="Proteomes" id="UP000265520">
    <property type="component" value="Unassembled WGS sequence"/>
</dbReference>
<sequence>MGDFNDILSNDEKKSRVDHPPWRIRGFREAIQECNLVDIPLQGYPFTWIWRRGEPDMVEEKLDRALAT</sequence>
<dbReference type="PANTHER" id="PTHR33710">
    <property type="entry name" value="BNAC02G09200D PROTEIN"/>
    <property type="match status" value="1"/>
</dbReference>
<dbReference type="PANTHER" id="PTHR33710:SF79">
    <property type="entry name" value="OS06G0205337 PROTEIN"/>
    <property type="match status" value="1"/>
</dbReference>
<keyword evidence="1" id="KW-0255">Endonuclease</keyword>
<dbReference type="GO" id="GO:0004527">
    <property type="term" value="F:exonuclease activity"/>
    <property type="evidence" value="ECO:0007669"/>
    <property type="project" value="UniProtKB-KW"/>
</dbReference>
<organism evidence="1 2">
    <name type="scientific">Trifolium medium</name>
    <dbReference type="NCBI Taxonomy" id="97028"/>
    <lineage>
        <taxon>Eukaryota</taxon>
        <taxon>Viridiplantae</taxon>
        <taxon>Streptophyta</taxon>
        <taxon>Embryophyta</taxon>
        <taxon>Tracheophyta</taxon>
        <taxon>Spermatophyta</taxon>
        <taxon>Magnoliopsida</taxon>
        <taxon>eudicotyledons</taxon>
        <taxon>Gunneridae</taxon>
        <taxon>Pentapetalae</taxon>
        <taxon>rosids</taxon>
        <taxon>fabids</taxon>
        <taxon>Fabales</taxon>
        <taxon>Fabaceae</taxon>
        <taxon>Papilionoideae</taxon>
        <taxon>50 kb inversion clade</taxon>
        <taxon>NPAAA clade</taxon>
        <taxon>Hologalegina</taxon>
        <taxon>IRL clade</taxon>
        <taxon>Trifolieae</taxon>
        <taxon>Trifolium</taxon>
    </lineage>
</organism>
<dbReference type="InterPro" id="IPR036691">
    <property type="entry name" value="Endo/exonu/phosph_ase_sf"/>
</dbReference>
<evidence type="ECO:0000313" key="1">
    <source>
        <dbReference type="EMBL" id="MCI26034.1"/>
    </source>
</evidence>
<dbReference type="Gene3D" id="3.60.10.10">
    <property type="entry name" value="Endonuclease/exonuclease/phosphatase"/>
    <property type="match status" value="1"/>
</dbReference>
<proteinExistence type="predicted"/>
<comment type="caution">
    <text evidence="1">The sequence shown here is derived from an EMBL/GenBank/DDBJ whole genome shotgun (WGS) entry which is preliminary data.</text>
</comment>
<dbReference type="SUPFAM" id="SSF56219">
    <property type="entry name" value="DNase I-like"/>
    <property type="match status" value="1"/>
</dbReference>
<name>A0A392QQC1_9FABA</name>
<keyword evidence="2" id="KW-1185">Reference proteome</keyword>
<dbReference type="EMBL" id="LXQA010150928">
    <property type="protein sequence ID" value="MCI26034.1"/>
    <property type="molecule type" value="Genomic_DNA"/>
</dbReference>
<dbReference type="AlphaFoldDB" id="A0A392QQC1"/>
<dbReference type="GO" id="GO:0004519">
    <property type="term" value="F:endonuclease activity"/>
    <property type="evidence" value="ECO:0007669"/>
    <property type="project" value="UniProtKB-KW"/>
</dbReference>
<accession>A0A392QQC1</accession>
<keyword evidence="1" id="KW-0378">Hydrolase</keyword>
<keyword evidence="1" id="KW-0269">Exonuclease</keyword>
<evidence type="ECO:0000313" key="2">
    <source>
        <dbReference type="Proteomes" id="UP000265520"/>
    </source>
</evidence>